<comment type="caution">
    <text evidence="1">The sequence shown here is derived from an EMBL/GenBank/DDBJ whole genome shotgun (WGS) entry which is preliminary data.</text>
</comment>
<evidence type="ECO:0000313" key="2">
    <source>
        <dbReference type="Proteomes" id="UP001177935"/>
    </source>
</evidence>
<dbReference type="Proteomes" id="UP001177935">
    <property type="component" value="Unassembled WGS sequence"/>
</dbReference>
<sequence>MNVALCLHGLSGGVNYKHGGLPVTFESEVGLYIKNFVDINSSDIFIHSWSNEAEDKIISHYDPKAYLFERKKKFKSPSLKNYLRNAFNVAIGAPTELNRVNNIYSRWYSFKKVIEIAQEYEGVHNIKYDYFMVSRFDMSLFSQIDCKSLSRDKLIAAKWVGYRDRKGMILSEESIFSNKDCAFEYYRGFPHNDEGLLDFWFIIPRDFVYKIYDVFDYLDELIFSVGPSNHKIILEHINNKIGLEYIDFEFKAYQDFCLSRWT</sequence>
<dbReference type="RefSeq" id="WP_102534466.1">
    <property type="nucleotide sequence ID" value="NZ_CAWNTE010000096.1"/>
</dbReference>
<reference evidence="1" key="1">
    <citation type="submission" date="2023-07" db="EMBL/GenBank/DDBJ databases">
        <title>Genome content predicts the carbon catabolic preferences of heterotrophic bacteria.</title>
        <authorList>
            <person name="Gralka M."/>
        </authorList>
    </citation>
    <scope>NUCLEOTIDE SEQUENCE</scope>
    <source>
        <strain evidence="1">6E02</strain>
    </source>
</reference>
<dbReference type="AlphaFoldDB" id="A0AB35N396"/>
<gene>
    <name evidence="1" type="ORF">Q8W42_19175</name>
</gene>
<evidence type="ECO:0000313" key="1">
    <source>
        <dbReference type="EMBL" id="MDP2502845.1"/>
    </source>
</evidence>
<name>A0AB35N396_VIBSP</name>
<organism evidence="1 2">
    <name type="scientific">Vibrio splendidus</name>
    <dbReference type="NCBI Taxonomy" id="29497"/>
    <lineage>
        <taxon>Bacteria</taxon>
        <taxon>Pseudomonadati</taxon>
        <taxon>Pseudomonadota</taxon>
        <taxon>Gammaproteobacteria</taxon>
        <taxon>Vibrionales</taxon>
        <taxon>Vibrionaceae</taxon>
        <taxon>Vibrio</taxon>
    </lineage>
</organism>
<proteinExistence type="predicted"/>
<dbReference type="EMBL" id="JAUYVL010000014">
    <property type="protein sequence ID" value="MDP2502845.1"/>
    <property type="molecule type" value="Genomic_DNA"/>
</dbReference>
<accession>A0AB35N396</accession>
<protein>
    <submittedName>
        <fullName evidence="1">Uncharacterized protein</fullName>
    </submittedName>
</protein>